<dbReference type="VEuPathDB" id="FungiDB:H310_04399"/>
<dbReference type="VEuPathDB" id="FungiDB:H310_03591"/>
<gene>
    <name evidence="2" type="ORF">DYB32_005807</name>
</gene>
<feature type="domain" description="DUF7164" evidence="1">
    <location>
        <begin position="3"/>
        <end position="176"/>
    </location>
</feature>
<dbReference type="EMBL" id="QUSY01000552">
    <property type="protein sequence ID" value="RHY28639.1"/>
    <property type="molecule type" value="Genomic_DNA"/>
</dbReference>
<keyword evidence="3" id="KW-1185">Reference proteome</keyword>
<feature type="domain" description="DUF7164" evidence="1">
    <location>
        <begin position="610"/>
        <end position="917"/>
    </location>
</feature>
<feature type="domain" description="DUF7164" evidence="1">
    <location>
        <begin position="1204"/>
        <end position="1480"/>
    </location>
</feature>
<dbReference type="Proteomes" id="UP000285060">
    <property type="component" value="Unassembled WGS sequence"/>
</dbReference>
<dbReference type="VEuPathDB" id="FungiDB:H310_14920"/>
<dbReference type="VEuPathDB" id="FungiDB:H310_03590"/>
<accession>A0A3R6ZP07</accession>
<name>A0A3R6ZP07_9STRA</name>
<protein>
    <recommendedName>
        <fullName evidence="1">DUF7164 domain-containing protein</fullName>
    </recommendedName>
</protein>
<feature type="domain" description="DUF7164" evidence="1">
    <location>
        <begin position="938"/>
        <end position="1138"/>
    </location>
</feature>
<dbReference type="InterPro" id="IPR055588">
    <property type="entry name" value="DUF7164"/>
</dbReference>
<comment type="caution">
    <text evidence="2">The sequence shown here is derived from an EMBL/GenBank/DDBJ whole genome shotgun (WGS) entry which is preliminary data.</text>
</comment>
<sequence length="1480" mass="165932">MIQHQPSTWRTDLVVFTTGDTVDADLLPKELKCSASLDSPPRANRVDMNQCTVVFSIPTSDAAVVSQLDVFAAAQLLDAVSIADLSIYDWTLVTHASAIIATAFASWKPSKMTVGSGVMTEPLPQQVLNEMAALTKELGFTTAHPTKHTFGSSWYGPTEDIQTCGKVALGVMQHVMTGKRIGSAQKFYDASSFLPEIASTVALPKCTQLVGGVDFQPSMLDAPAFTLDSASGHAILLPPTELAAVVYEPSNSSIPMDSTLGFALGIARRAMAPSQVFQNELTTGVNQSFVRAIVVYFPFVSYHTGQAELRWLHRSWHQMLRHQPLQWRTDLIVFSDHSSPLFDQLLCNSSFRQSVDEPDRCIVIDSYRPPARHSSNVGILDVLAMKHPALSSYDWILRSDVGAIITPRFATWRPTAFSVSSPNEPYCVPNTPICPRLKRIAKDMALTAPVKREAFGSTWFGPLEAVQACAKLALSVVEHIYDRERPDEEKKVSNGRERGQAEWTIEHLHLYAGHIALQQCTDTVHRRTDVLEVAVSSSRHVDTMVHMKATTDSIPFSRLGFHSDTTQPDVDHISDLDRNIANDLAIALALETNQVTTDVSYQNGLDDTFLRAAVIFLPTSGDLKGRSEMLWFHESWLDMISHQPAKWRTDIVVFTDGDLPLWNYLNCTTAIRVTPDEPNRCIVVQGYKKVKSDTFDYGFADSINVVAMESAATAPYDWILRTDIDTFFTPAFAKWKPLKFTVGSVGGYCFDGFDTCDRLAGIAKKLDLKVSPVEDIGSTWYGPRDMIQSCGQLSMKVINHLHLHEFNETEKSHEYAMARAVGWPRWHYGVLTMYSGHLAIPNCTIATGFDKRDDLLDFPTNSNQSVAAHAHLHARQDSIYFSKVDFQEGNYDNMRLEDLDVAKVNDYATYMALKSSRQYTNTNTMPQAFDNGLDESFVRAAVMYVPQTGEAGCRWFHWSWRAMAVKEPQLWRTDLVVFATQEWPFLRELNCTSVPRRSRAEPNRCIVVGSYKSVATTEFDFERADDTNILATTMKGVLDSYDWLLKTDIETIVTPAFATWKPDTFTFGSSGPYSFQGEPTSTRLQSIGESLNLSSPTVNDVGASWYGPASVVRSCASLSVRLMHHLHKYEFSAMERSREYYQVQAAGTQRFSWREFAAGQYDSVDIHTLQAAQVADYALLLALESKRSAGATPLAFDNGLDESFMRAAVVYFPSDSSKFVKEMLWFHKTWLDMIPHQPAKWRTDIVVFTDGELPLWNYLNCTTAIRVTPDEPNRCIVVHGYKKVKSDTFDYGFADSINVVAMESAATAPYDWILRTDIDTFFTPAFAKWKPLKFTVGSVGGYCFDGFDTCDRLAGIAKKLDLKVSPVEDIGSTWYGPRDMIQSCGQLSMKVINHLHLHEFNETEKSHEYAMARAVGWPRWHYGVLTMYSGHLAIPNCTIATGFDKRDDLLDFPAYSNESVQRHPHVHAYQNLVYFSKVDF</sequence>
<evidence type="ECO:0000259" key="1">
    <source>
        <dbReference type="Pfam" id="PF23741"/>
    </source>
</evidence>
<reference evidence="2 3" key="1">
    <citation type="submission" date="2018-08" db="EMBL/GenBank/DDBJ databases">
        <title>Aphanomyces genome sequencing and annotation.</title>
        <authorList>
            <person name="Minardi D."/>
            <person name="Oidtmann B."/>
            <person name="Van Der Giezen M."/>
            <person name="Studholme D.J."/>
        </authorList>
    </citation>
    <scope>NUCLEOTIDE SEQUENCE [LARGE SCALE GENOMIC DNA]</scope>
    <source>
        <strain evidence="2 3">NJM0002</strain>
    </source>
</reference>
<organism evidence="2 3">
    <name type="scientific">Aphanomyces invadans</name>
    <dbReference type="NCBI Taxonomy" id="157072"/>
    <lineage>
        <taxon>Eukaryota</taxon>
        <taxon>Sar</taxon>
        <taxon>Stramenopiles</taxon>
        <taxon>Oomycota</taxon>
        <taxon>Saprolegniomycetes</taxon>
        <taxon>Saprolegniales</taxon>
        <taxon>Verrucalvaceae</taxon>
        <taxon>Aphanomyces</taxon>
    </lineage>
</organism>
<dbReference type="Pfam" id="PF23741">
    <property type="entry name" value="DUF7164"/>
    <property type="match status" value="5"/>
</dbReference>
<feature type="domain" description="DUF7164" evidence="1">
    <location>
        <begin position="288"/>
        <end position="596"/>
    </location>
</feature>
<proteinExistence type="predicted"/>
<evidence type="ECO:0000313" key="3">
    <source>
        <dbReference type="Proteomes" id="UP000285060"/>
    </source>
</evidence>
<dbReference type="VEuPathDB" id="FungiDB:H310_04400"/>
<evidence type="ECO:0000313" key="2">
    <source>
        <dbReference type="EMBL" id="RHY28639.1"/>
    </source>
</evidence>